<dbReference type="SUPFAM" id="SSF52540">
    <property type="entry name" value="P-loop containing nucleoside triphosphate hydrolases"/>
    <property type="match status" value="1"/>
</dbReference>
<evidence type="ECO:0000256" key="1">
    <source>
        <dbReference type="ARBA" id="ARBA00005820"/>
    </source>
</evidence>
<dbReference type="InterPro" id="IPR001867">
    <property type="entry name" value="OmpR/PhoB-type_DNA-bd"/>
</dbReference>
<gene>
    <name evidence="9" type="ORF">GCM10011579_004780</name>
</gene>
<dbReference type="InterPro" id="IPR016032">
    <property type="entry name" value="Sig_transdc_resp-reg_C-effctor"/>
</dbReference>
<dbReference type="PANTHER" id="PTHR35807:SF1">
    <property type="entry name" value="TRANSCRIPTIONAL REGULATOR REDD"/>
    <property type="match status" value="1"/>
</dbReference>
<dbReference type="GO" id="GO:0003677">
    <property type="term" value="F:DNA binding"/>
    <property type="evidence" value="ECO:0007669"/>
    <property type="project" value="UniProtKB-UniRule"/>
</dbReference>
<dbReference type="SMART" id="SM01043">
    <property type="entry name" value="BTAD"/>
    <property type="match status" value="1"/>
</dbReference>
<feature type="domain" description="OmpR/PhoB-type" evidence="8">
    <location>
        <begin position="1"/>
        <end position="98"/>
    </location>
</feature>
<keyword evidence="3" id="KW-0805">Transcription regulation</keyword>
<dbReference type="GO" id="GO:0006355">
    <property type="term" value="P:regulation of DNA-templated transcription"/>
    <property type="evidence" value="ECO:0007669"/>
    <property type="project" value="InterPro"/>
</dbReference>
<comment type="caution">
    <text evidence="9">The sequence shown here is derived from an EMBL/GenBank/DDBJ whole genome shotgun (WGS) entry which is preliminary data.</text>
</comment>
<dbReference type="Pfam" id="PF13424">
    <property type="entry name" value="TPR_12"/>
    <property type="match status" value="2"/>
</dbReference>
<proteinExistence type="inferred from homology"/>
<dbReference type="EMBL" id="BMMM01000001">
    <property type="protein sequence ID" value="GGN50216.1"/>
    <property type="molecule type" value="Genomic_DNA"/>
</dbReference>
<dbReference type="InterPro" id="IPR051677">
    <property type="entry name" value="AfsR-DnrI-RedD_regulator"/>
</dbReference>
<keyword evidence="10" id="KW-1185">Reference proteome</keyword>
<evidence type="ECO:0000259" key="8">
    <source>
        <dbReference type="PROSITE" id="PS51755"/>
    </source>
</evidence>
<reference evidence="9 10" key="1">
    <citation type="journal article" date="2014" name="Int. J. Syst. Evol. Microbiol.">
        <title>Complete genome sequence of Corynebacterium casei LMG S-19264T (=DSM 44701T), isolated from a smear-ripened cheese.</title>
        <authorList>
            <consortium name="US DOE Joint Genome Institute (JGI-PGF)"/>
            <person name="Walter F."/>
            <person name="Albersmeier A."/>
            <person name="Kalinowski J."/>
            <person name="Ruckert C."/>
        </authorList>
    </citation>
    <scope>NUCLEOTIDE SEQUENCE [LARGE SCALE GENOMIC DNA]</scope>
    <source>
        <strain evidence="9 10">CGMCC 4.7111</strain>
    </source>
</reference>
<keyword evidence="2" id="KW-0902">Two-component regulatory system</keyword>
<dbReference type="Pfam" id="PF03704">
    <property type="entry name" value="BTAD"/>
    <property type="match status" value="1"/>
</dbReference>
<dbReference type="PROSITE" id="PS51755">
    <property type="entry name" value="OMPR_PHOB"/>
    <property type="match status" value="1"/>
</dbReference>
<evidence type="ECO:0000256" key="2">
    <source>
        <dbReference type="ARBA" id="ARBA00023012"/>
    </source>
</evidence>
<dbReference type="SMART" id="SM00028">
    <property type="entry name" value="TPR"/>
    <property type="match status" value="4"/>
</dbReference>
<dbReference type="InterPro" id="IPR027417">
    <property type="entry name" value="P-loop_NTPase"/>
</dbReference>
<dbReference type="PRINTS" id="PR00364">
    <property type="entry name" value="DISEASERSIST"/>
</dbReference>
<dbReference type="Gene3D" id="1.25.40.10">
    <property type="entry name" value="Tetratricopeptide repeat domain"/>
    <property type="match status" value="2"/>
</dbReference>
<feature type="compositionally biased region" description="Low complexity" evidence="7">
    <location>
        <begin position="1010"/>
        <end position="1025"/>
    </location>
</feature>
<dbReference type="InterPro" id="IPR036388">
    <property type="entry name" value="WH-like_DNA-bd_sf"/>
</dbReference>
<keyword evidence="4 6" id="KW-0238">DNA-binding</keyword>
<name>A0A917XT82_9ACTN</name>
<dbReference type="PANTHER" id="PTHR35807">
    <property type="entry name" value="TRANSCRIPTIONAL REGULATOR REDD-RELATED"/>
    <property type="match status" value="1"/>
</dbReference>
<organism evidence="9 10">
    <name type="scientific">Streptomyces albiflavescens</name>
    <dbReference type="NCBI Taxonomy" id="1623582"/>
    <lineage>
        <taxon>Bacteria</taxon>
        <taxon>Bacillati</taxon>
        <taxon>Actinomycetota</taxon>
        <taxon>Actinomycetes</taxon>
        <taxon>Kitasatosporales</taxon>
        <taxon>Streptomycetaceae</taxon>
        <taxon>Streptomyces</taxon>
    </lineage>
</organism>
<accession>A0A917XT82</accession>
<dbReference type="SUPFAM" id="SSF48452">
    <property type="entry name" value="TPR-like"/>
    <property type="match status" value="3"/>
</dbReference>
<evidence type="ECO:0000256" key="3">
    <source>
        <dbReference type="ARBA" id="ARBA00023015"/>
    </source>
</evidence>
<dbReference type="GO" id="GO:0043531">
    <property type="term" value="F:ADP binding"/>
    <property type="evidence" value="ECO:0007669"/>
    <property type="project" value="InterPro"/>
</dbReference>
<dbReference type="Proteomes" id="UP000600365">
    <property type="component" value="Unassembled WGS sequence"/>
</dbReference>
<dbReference type="CDD" id="cd15831">
    <property type="entry name" value="BTAD"/>
    <property type="match status" value="1"/>
</dbReference>
<evidence type="ECO:0000313" key="10">
    <source>
        <dbReference type="Proteomes" id="UP000600365"/>
    </source>
</evidence>
<dbReference type="Gene3D" id="1.10.10.10">
    <property type="entry name" value="Winged helix-like DNA-binding domain superfamily/Winged helix DNA-binding domain"/>
    <property type="match status" value="1"/>
</dbReference>
<keyword evidence="5" id="KW-0804">Transcription</keyword>
<evidence type="ECO:0000256" key="7">
    <source>
        <dbReference type="SAM" id="MobiDB-lite"/>
    </source>
</evidence>
<dbReference type="GO" id="GO:0000160">
    <property type="term" value="P:phosphorelay signal transduction system"/>
    <property type="evidence" value="ECO:0007669"/>
    <property type="project" value="UniProtKB-KW"/>
</dbReference>
<feature type="region of interest" description="Disordered" evidence="7">
    <location>
        <begin position="252"/>
        <end position="276"/>
    </location>
</feature>
<evidence type="ECO:0000256" key="5">
    <source>
        <dbReference type="ARBA" id="ARBA00023163"/>
    </source>
</evidence>
<dbReference type="Gene3D" id="3.40.50.300">
    <property type="entry name" value="P-loop containing nucleotide triphosphate hydrolases"/>
    <property type="match status" value="1"/>
</dbReference>
<sequence length="1025" mass="112262">MEKPLRFKILGPLSVLTDDGQVKVGGPRHRTILALLLLNPERTVSVDRLVDAVWGDQPPATARTQVSICIAALRKSFRKAGFSEEVIVTAHPGYLLRASGHRLDSLEFSALVSGAERAVQEKRLPDAARHYSEALRLWHGPALAGVTGAAVEDEARRLEELRLNTYDDAIAVELELGHHQRIIPELDATVRAHPMRERTRHHLITAQYRSGRRAEAMETFRLGRRLFINELGLEPGPALRELHDAILHDDVTPAAGERGPSAAEHEQPRDLVGKPFELPPDVPGFTGRVREMALLDALLERTDGVRGPTAGLITGVGGLGKTCLAVHWAHSVSEHFPDGHLFADLRGYDENHEPAPVGEVLGRFLRSLGVPGDRIPVGLEERASLYRSILAERRVLVVLDNVHSYPHIVPLLPSSPGCSVLITSREQLTELVAWPPQSRVQLGRLTGPEAVELLGRIVGEQRVADDPASVARVAELCDRLPLALRIAGARLAAKPHWTVARLVSLLSDERRRLDELSEGESQVRAGFALSYRCLSDAAARLYRLLGLLEVPDFAPWLGAALVDADPATAERLLEQLVDAQFLDVTGADAMGRPRYRFQNLLRLYAHERAHDEESEQERRTARERVFRTALSLAELAHRRFYGGDFSILHGTTPRRPLPDDVAADLAARPLRWLGAERLTLSAVVEQAAELGLDELAWDLTMSTVVLFETRDHTDDWRACTERALAATRAAGNVRGQGAMLHILGALEMRLRRFPEADECFAAALALHTRAGERHGRALVLRSMAMIDEMRGELTRAMSRSTEALEVFREVGDLSSEAHVLNNMAQIELDRGHVDRAAELSRESVRVAEAIGDGGSRSVALATHRLGRVLLAQGRFARAEEALLRMVRIVQDNADTLGLAHGLLALGEVRLGAGRPEQARMTLTQALDAANQVSNPLVEGKIKLVLGEACGQCGHRARALRYLADARDCFARIDVKPWLERVDRAVEALGSDRAPALPAAQTSGAGGSPDRASTGRAAAATSGRRR</sequence>
<evidence type="ECO:0000256" key="4">
    <source>
        <dbReference type="ARBA" id="ARBA00023125"/>
    </source>
</evidence>
<dbReference type="SMART" id="SM00862">
    <property type="entry name" value="Trans_reg_C"/>
    <property type="match status" value="1"/>
</dbReference>
<dbReference type="AlphaFoldDB" id="A0A917XT82"/>
<dbReference type="InterPro" id="IPR011990">
    <property type="entry name" value="TPR-like_helical_dom_sf"/>
</dbReference>
<dbReference type="Pfam" id="PF00486">
    <property type="entry name" value="Trans_reg_C"/>
    <property type="match status" value="1"/>
</dbReference>
<dbReference type="InterPro" id="IPR019734">
    <property type="entry name" value="TPR_rpt"/>
</dbReference>
<feature type="region of interest" description="Disordered" evidence="7">
    <location>
        <begin position="989"/>
        <end position="1025"/>
    </location>
</feature>
<feature type="DNA-binding region" description="OmpR/PhoB-type" evidence="6">
    <location>
        <begin position="1"/>
        <end position="98"/>
    </location>
</feature>
<feature type="compositionally biased region" description="Basic and acidic residues" evidence="7">
    <location>
        <begin position="263"/>
        <end position="272"/>
    </location>
</feature>
<evidence type="ECO:0000313" key="9">
    <source>
        <dbReference type="EMBL" id="GGN50216.1"/>
    </source>
</evidence>
<comment type="similarity">
    <text evidence="1">Belongs to the AfsR/DnrI/RedD regulatory family.</text>
</comment>
<dbReference type="Pfam" id="PF00931">
    <property type="entry name" value="NB-ARC"/>
    <property type="match status" value="1"/>
</dbReference>
<dbReference type="SUPFAM" id="SSF46894">
    <property type="entry name" value="C-terminal effector domain of the bipartite response regulators"/>
    <property type="match status" value="1"/>
</dbReference>
<protein>
    <submittedName>
        <fullName evidence="9">SARP family transcriptional regulator</fullName>
    </submittedName>
</protein>
<evidence type="ECO:0000256" key="6">
    <source>
        <dbReference type="PROSITE-ProRule" id="PRU01091"/>
    </source>
</evidence>
<dbReference type="InterPro" id="IPR005158">
    <property type="entry name" value="BTAD"/>
</dbReference>
<dbReference type="InterPro" id="IPR002182">
    <property type="entry name" value="NB-ARC"/>
</dbReference>